<gene>
    <name evidence="1" type="ORF">ACFOOI_14555</name>
</gene>
<reference evidence="2" key="1">
    <citation type="journal article" date="2019" name="Int. J. Syst. Evol. Microbiol.">
        <title>The Global Catalogue of Microorganisms (GCM) 10K type strain sequencing project: providing services to taxonomists for standard genome sequencing and annotation.</title>
        <authorList>
            <consortium name="The Broad Institute Genomics Platform"/>
            <consortium name="The Broad Institute Genome Sequencing Center for Infectious Disease"/>
            <person name="Wu L."/>
            <person name="Ma J."/>
        </authorList>
    </citation>
    <scope>NUCLEOTIDE SEQUENCE [LARGE SCALE GENOMIC DNA]</scope>
    <source>
        <strain evidence="2">CECT 7956</strain>
    </source>
</reference>
<evidence type="ECO:0000313" key="2">
    <source>
        <dbReference type="Proteomes" id="UP001595616"/>
    </source>
</evidence>
<keyword evidence="2" id="KW-1185">Reference proteome</keyword>
<dbReference type="EMBL" id="JBHRYQ010000001">
    <property type="protein sequence ID" value="MFC3811881.1"/>
    <property type="molecule type" value="Genomic_DNA"/>
</dbReference>
<name>A0ABV7Z0W7_9BACT</name>
<accession>A0ABV7Z0W7</accession>
<dbReference type="Pfam" id="PF13174">
    <property type="entry name" value="TPR_6"/>
    <property type="match status" value="1"/>
</dbReference>
<protein>
    <submittedName>
        <fullName evidence="1">Tetratricopeptide repeat protein</fullName>
    </submittedName>
</protein>
<comment type="caution">
    <text evidence="1">The sequence shown here is derived from an EMBL/GenBank/DDBJ whole genome shotgun (WGS) entry which is preliminary data.</text>
</comment>
<dbReference type="Pfam" id="PF13432">
    <property type="entry name" value="TPR_16"/>
    <property type="match status" value="1"/>
</dbReference>
<evidence type="ECO:0000313" key="1">
    <source>
        <dbReference type="EMBL" id="MFC3811881.1"/>
    </source>
</evidence>
<proteinExistence type="predicted"/>
<dbReference type="SUPFAM" id="SSF48452">
    <property type="entry name" value="TPR-like"/>
    <property type="match status" value="2"/>
</dbReference>
<dbReference type="InterPro" id="IPR011990">
    <property type="entry name" value="TPR-like_helical_dom_sf"/>
</dbReference>
<sequence>MRVQILTAIYILFLAVGAFGQELDLADAYFKQGEYEKAAEYYKKLSGNKDQARLIHDNYLSTLYKLKDYDTAYKYVKALIKNNPNGIVYKADLIQIIDMSGKTAEAELEYNKLIEESAKIDAYVYELQNFFYKANKIDLAIKLLLTSREKSNNPTKFDTQLARWYLFVGRKDKMLEEVFGYGQRSKNFSYVQATIQDNIREEAEIEMLEAMLYAKIQENPNETFFNEILIWHFTQKQDFARAFIQARAIDKRNQLEGMKVFELAGMAYTSKDFKNASRMYQYVMDEYPGGDFYIAARRWLIQSKEELIKNTFPIDKADIKDLLSQYNKLISELGIGPNTMEALRNMALLHAFYLDEHDKAIEILETAIKAAKVNTKFRDQCKLDLGDIYILKNEPWESTLLYMQVEKSQKEDNLGEIAKLKNARLQYYTGQFELSKDILDILKKATTREIANDALQLSLLIQDNTGLDTSEVAMSEFAKVDLLIFQNKYDESIKSLEVLAKKYETHSLADEILWLKANTLLKVNRVEESVADLEQILKLYQFDILADDALFLLAKIKEENQDDKPKAMELYRQLLKDYPGSIYGAQSRIRFRELRGDFVN</sequence>
<dbReference type="Proteomes" id="UP001595616">
    <property type="component" value="Unassembled WGS sequence"/>
</dbReference>
<dbReference type="InterPro" id="IPR019734">
    <property type="entry name" value="TPR_rpt"/>
</dbReference>
<dbReference type="Gene3D" id="1.25.40.10">
    <property type="entry name" value="Tetratricopeptide repeat domain"/>
    <property type="match status" value="3"/>
</dbReference>
<dbReference type="RefSeq" id="WP_379838733.1">
    <property type="nucleotide sequence ID" value="NZ_JBHRYQ010000001.1"/>
</dbReference>
<organism evidence="1 2">
    <name type="scientific">Lacihabitans lacunae</name>
    <dbReference type="NCBI Taxonomy" id="1028214"/>
    <lineage>
        <taxon>Bacteria</taxon>
        <taxon>Pseudomonadati</taxon>
        <taxon>Bacteroidota</taxon>
        <taxon>Cytophagia</taxon>
        <taxon>Cytophagales</taxon>
        <taxon>Leadbetterellaceae</taxon>
        <taxon>Lacihabitans</taxon>
    </lineage>
</organism>